<evidence type="ECO:0000313" key="3">
    <source>
        <dbReference type="Proteomes" id="UP000646827"/>
    </source>
</evidence>
<dbReference type="EMBL" id="JAEPRB010000003">
    <property type="protein sequence ID" value="KAG2228056.1"/>
    <property type="molecule type" value="Genomic_DNA"/>
</dbReference>
<sequence>MQHPTENNSAVLVEKEDSTNNNVNNNTSSTYQQQEQQQILKKRESRSSIISRAASRSTITVNSIYNTFARDDEDAISSLFDMPSNIRNHGRLSVCSSKFSLNCSASTCIDGKQQKQHHPELYHSQNNSNNNSNTNVDEMEHEKQQPIANRGHPNERRLSQSSSTVIHHYSIDYQDINSNENQQQQQQILPVEDHQDSNDVNENLISIPPNTNINVEDEADQAAIEYIKLTAERLWNEDEGICERKRIAEWLGTKYVNQFISS</sequence>
<dbReference type="AlphaFoldDB" id="A0A8H7SFA4"/>
<feature type="compositionally biased region" description="Low complexity" evidence="1">
    <location>
        <begin position="124"/>
        <end position="135"/>
    </location>
</feature>
<reference evidence="2 3" key="1">
    <citation type="submission" date="2020-12" db="EMBL/GenBank/DDBJ databases">
        <title>Metabolic potential, ecology and presence of endohyphal bacteria is reflected in genomic diversity of Mucoromycotina.</title>
        <authorList>
            <person name="Muszewska A."/>
            <person name="Okrasinska A."/>
            <person name="Steczkiewicz K."/>
            <person name="Drgas O."/>
            <person name="Orlowska M."/>
            <person name="Perlinska-Lenart U."/>
            <person name="Aleksandrzak-Piekarczyk T."/>
            <person name="Szatraj K."/>
            <person name="Zielenkiewicz U."/>
            <person name="Pilsyk S."/>
            <person name="Malc E."/>
            <person name="Mieczkowski P."/>
            <person name="Kruszewska J.S."/>
            <person name="Biernat P."/>
            <person name="Pawlowska J."/>
        </authorList>
    </citation>
    <scope>NUCLEOTIDE SEQUENCE [LARGE SCALE GENOMIC DNA]</scope>
    <source>
        <strain evidence="2 3">CBS 142.35</strain>
    </source>
</reference>
<dbReference type="Proteomes" id="UP000646827">
    <property type="component" value="Unassembled WGS sequence"/>
</dbReference>
<feature type="region of interest" description="Disordered" evidence="1">
    <location>
        <begin position="114"/>
        <end position="163"/>
    </location>
</feature>
<feature type="compositionally biased region" description="Low complexity" evidence="1">
    <location>
        <begin position="19"/>
        <end position="38"/>
    </location>
</feature>
<gene>
    <name evidence="2" type="ORF">INT45_012080</name>
</gene>
<proteinExistence type="predicted"/>
<comment type="caution">
    <text evidence="2">The sequence shown here is derived from an EMBL/GenBank/DDBJ whole genome shotgun (WGS) entry which is preliminary data.</text>
</comment>
<protein>
    <submittedName>
        <fullName evidence="2">Uncharacterized protein</fullName>
    </submittedName>
</protein>
<feature type="region of interest" description="Disordered" evidence="1">
    <location>
        <begin position="1"/>
        <end position="49"/>
    </location>
</feature>
<organism evidence="2 3">
    <name type="scientific">Circinella minor</name>
    <dbReference type="NCBI Taxonomy" id="1195481"/>
    <lineage>
        <taxon>Eukaryota</taxon>
        <taxon>Fungi</taxon>
        <taxon>Fungi incertae sedis</taxon>
        <taxon>Mucoromycota</taxon>
        <taxon>Mucoromycotina</taxon>
        <taxon>Mucoromycetes</taxon>
        <taxon>Mucorales</taxon>
        <taxon>Lichtheimiaceae</taxon>
        <taxon>Circinella</taxon>
    </lineage>
</organism>
<feature type="compositionally biased region" description="Polar residues" evidence="1">
    <location>
        <begin position="1"/>
        <end position="10"/>
    </location>
</feature>
<accession>A0A8H7SFA4</accession>
<evidence type="ECO:0000313" key="2">
    <source>
        <dbReference type="EMBL" id="KAG2228056.1"/>
    </source>
</evidence>
<name>A0A8H7SFA4_9FUNG</name>
<evidence type="ECO:0000256" key="1">
    <source>
        <dbReference type="SAM" id="MobiDB-lite"/>
    </source>
</evidence>
<keyword evidence="3" id="KW-1185">Reference proteome</keyword>